<comment type="caution">
    <text evidence="1">The sequence shown here is derived from an EMBL/GenBank/DDBJ whole genome shotgun (WGS) entry which is preliminary data.</text>
</comment>
<evidence type="ECO:0000313" key="1">
    <source>
        <dbReference type="EMBL" id="MFC6202694.1"/>
    </source>
</evidence>
<dbReference type="Proteomes" id="UP001596171">
    <property type="component" value="Unassembled WGS sequence"/>
</dbReference>
<organism evidence="1 2">
    <name type="scientific">Lactiplantibacillus nangangensis</name>
    <dbReference type="NCBI Taxonomy" id="2559917"/>
    <lineage>
        <taxon>Bacteria</taxon>
        <taxon>Bacillati</taxon>
        <taxon>Bacillota</taxon>
        <taxon>Bacilli</taxon>
        <taxon>Lactobacillales</taxon>
        <taxon>Lactobacillaceae</taxon>
        <taxon>Lactiplantibacillus</taxon>
    </lineage>
</organism>
<dbReference type="RefSeq" id="WP_137616769.1">
    <property type="nucleotide sequence ID" value="NZ_BJDI01000011.1"/>
</dbReference>
<dbReference type="EMBL" id="JBHSSE010000027">
    <property type="protein sequence ID" value="MFC6202694.1"/>
    <property type="molecule type" value="Genomic_DNA"/>
</dbReference>
<accession>A0ABW1SMT9</accession>
<reference evidence="2" key="1">
    <citation type="journal article" date="2019" name="Int. J. Syst. Evol. Microbiol.">
        <title>The Global Catalogue of Microorganisms (GCM) 10K type strain sequencing project: providing services to taxonomists for standard genome sequencing and annotation.</title>
        <authorList>
            <consortium name="The Broad Institute Genomics Platform"/>
            <consortium name="The Broad Institute Genome Sequencing Center for Infectious Disease"/>
            <person name="Wu L."/>
            <person name="Ma J."/>
        </authorList>
    </citation>
    <scope>NUCLEOTIDE SEQUENCE [LARGE SCALE GENOMIC DNA]</scope>
    <source>
        <strain evidence="2">CCM 8930</strain>
    </source>
</reference>
<gene>
    <name evidence="1" type="ORF">ACFP1L_12550</name>
</gene>
<protein>
    <submittedName>
        <fullName evidence="1">Uncharacterized protein</fullName>
    </submittedName>
</protein>
<proteinExistence type="predicted"/>
<name>A0ABW1SMT9_9LACO</name>
<evidence type="ECO:0000313" key="2">
    <source>
        <dbReference type="Proteomes" id="UP001596171"/>
    </source>
</evidence>
<sequence>MSSKASLKKQAIMAKEIMIRYDNNIGVLREKGTAGELKAVMTYIANESNYKQRVTAGLEKE</sequence>
<keyword evidence="2" id="KW-1185">Reference proteome</keyword>